<dbReference type="Pfam" id="PF02779">
    <property type="entry name" value="Transket_pyr"/>
    <property type="match status" value="1"/>
</dbReference>
<dbReference type="Gene3D" id="3.40.50.970">
    <property type="match status" value="2"/>
</dbReference>
<feature type="binding site" evidence="11">
    <location>
        <begin position="146"/>
        <end position="147"/>
    </location>
    <ligand>
        <name>thiamine diphosphate</name>
        <dbReference type="ChEBI" id="CHEBI:58937"/>
    </ligand>
</feature>
<comment type="function">
    <text evidence="10">The pyruvate dehydrogenase complex catalyzes the overall conversion of pyruvate to acetyl-CoA and CO(2). It contains multiple copies of three enzymatic components: pyruvate dehydrogenase (E1), dihydrolipoamide acetyltransferase (E2) and lipoamide dehydrogenase (E3).</text>
</comment>
<gene>
    <name evidence="11" type="primary">dxs</name>
    <name evidence="13" type="ORF">Cyrtocomes_00704</name>
</gene>
<organism evidence="13 14">
    <name type="scientific">Candidatus Cyrtobacter comes</name>
    <dbReference type="NCBI Taxonomy" id="675776"/>
    <lineage>
        <taxon>Bacteria</taxon>
        <taxon>Pseudomonadati</taxon>
        <taxon>Pseudomonadota</taxon>
        <taxon>Alphaproteobacteria</taxon>
        <taxon>Rickettsiales</taxon>
        <taxon>Candidatus Midichloriaceae</taxon>
        <taxon>Candidatus Cyrtobacter</taxon>
    </lineage>
</organism>
<evidence type="ECO:0000256" key="5">
    <source>
        <dbReference type="ARBA" id="ARBA00022723"/>
    </source>
</evidence>
<evidence type="ECO:0000313" key="14">
    <source>
        <dbReference type="Proteomes" id="UP001293791"/>
    </source>
</evidence>
<keyword evidence="4 11" id="KW-0808">Transferase</keyword>
<evidence type="ECO:0000256" key="10">
    <source>
        <dbReference type="ARBA" id="ARBA00025211"/>
    </source>
</evidence>
<comment type="cofactor">
    <cofactor evidence="11">
        <name>Mg(2+)</name>
        <dbReference type="ChEBI" id="CHEBI:18420"/>
    </cofactor>
    <text evidence="11">Binds 1 Mg(2+) ion per subunit.</text>
</comment>
<evidence type="ECO:0000256" key="8">
    <source>
        <dbReference type="ARBA" id="ARBA00023052"/>
    </source>
</evidence>
<dbReference type="InterPro" id="IPR005475">
    <property type="entry name" value="Transketolase-like_Pyr-bd"/>
</dbReference>
<protein>
    <recommendedName>
        <fullName evidence="11">1-deoxy-D-xylulose-5-phosphate synthase</fullName>
        <ecNumber evidence="11">2.2.1.7</ecNumber>
    </recommendedName>
    <alternativeName>
        <fullName evidence="11">1-deoxyxylulose-5-phosphate synthase</fullName>
        <shortName evidence="11">DXP synthase</shortName>
        <shortName evidence="11">DXPS</shortName>
    </alternativeName>
</protein>
<comment type="caution">
    <text evidence="13">The sequence shown here is derived from an EMBL/GenBank/DDBJ whole genome shotgun (WGS) entry which is preliminary data.</text>
</comment>
<dbReference type="Gene3D" id="3.40.50.920">
    <property type="match status" value="1"/>
</dbReference>
<feature type="binding site" evidence="11">
    <location>
        <position position="287"/>
    </location>
    <ligand>
        <name>thiamine diphosphate</name>
        <dbReference type="ChEBI" id="CHEBI:58937"/>
    </ligand>
</feature>
<keyword evidence="9 11" id="KW-0414">Isoprene biosynthesis</keyword>
<dbReference type="HAMAP" id="MF_00315">
    <property type="entry name" value="DXP_synth"/>
    <property type="match status" value="1"/>
</dbReference>
<feature type="domain" description="Transketolase-like pyrimidine-binding" evidence="12">
    <location>
        <begin position="313"/>
        <end position="478"/>
    </location>
</feature>
<evidence type="ECO:0000256" key="4">
    <source>
        <dbReference type="ARBA" id="ARBA00022679"/>
    </source>
</evidence>
<sequence length="624" mass="69030">MRILDNINSPKELRDLNPEDLIELSKEIRDEIISIALDRGGHLGASLGVVELTIAIHYIFNTPEDLLVWDIGHQSYPHKILTQRRNALKDVRKKGHISGFLRRSESIYDTFGAGHSSTSISAALGMAIANKLNNKKANVISVIGDGALSSGMAYEAINNVSLHEFNGKFLIILNDNKMSISPAVGALTRYLTKLITSVPLLKMRNLAKDFIKFMPNSLSDFAKKAEKHAKSIISGNNLFEGLGMHYIGPVDGHDIYALLSVLENIKNNTYITNPVLLHIITEKGRGFIGHVECDEMYHTISSLHKKKSDAELTSMSQFCVDTLIDIAKNDDRVVAISAAMLTGTCLKSMKEIFPDRVFDTGIAEQHAVTFAAGLASQGIKPFVDIYSTFLQRAYDQIIHDVAIQSLPVRFLIDRAGFTGEDGPTHAGIFDIAFLSNIPNFVVMAPSSPEELAMMIFTAYSLNDRPCAIRFPKCSVTKQKLEKPKPIPLGIGRVIMHGVKLAVISLGTRLECCIEAAKILESEYGVSITIADARFAKPIDYKLIEDLARSHEVLFTVEEGVIGGFGSHVAEFLGKSGVKIDLEQIFIPDKFIEHQTIEEAYKEVRMCTNGLVDRFTKKIKEFYSI</sequence>
<dbReference type="InterPro" id="IPR020826">
    <property type="entry name" value="Transketolase_BS"/>
</dbReference>
<dbReference type="InterPro" id="IPR009014">
    <property type="entry name" value="Transketo_C/PFOR_II"/>
</dbReference>
<dbReference type="InterPro" id="IPR033248">
    <property type="entry name" value="Transketolase_C"/>
</dbReference>
<feature type="binding site" evidence="11">
    <location>
        <position position="73"/>
    </location>
    <ligand>
        <name>thiamine diphosphate</name>
        <dbReference type="ChEBI" id="CHEBI:58937"/>
    </ligand>
</feature>
<comment type="similarity">
    <text evidence="2 11">Belongs to the transketolase family. DXPS subfamily.</text>
</comment>
<dbReference type="RefSeq" id="WP_322497794.1">
    <property type="nucleotide sequence ID" value="NZ_JARGYT010000037.1"/>
</dbReference>
<evidence type="ECO:0000256" key="3">
    <source>
        <dbReference type="ARBA" id="ARBA00011738"/>
    </source>
</evidence>
<dbReference type="CDD" id="cd02007">
    <property type="entry name" value="TPP_DXS"/>
    <property type="match status" value="1"/>
</dbReference>
<name>A0ABU5L8W0_9RICK</name>
<proteinExistence type="inferred from homology"/>
<dbReference type="NCBIfam" id="TIGR00204">
    <property type="entry name" value="dxs"/>
    <property type="match status" value="1"/>
</dbReference>
<keyword evidence="6 11" id="KW-0460">Magnesium</keyword>
<dbReference type="PANTHER" id="PTHR43322">
    <property type="entry name" value="1-D-DEOXYXYLULOSE 5-PHOSPHATE SYNTHASE-RELATED"/>
    <property type="match status" value="1"/>
</dbReference>
<evidence type="ECO:0000256" key="11">
    <source>
        <dbReference type="HAMAP-Rule" id="MF_00315"/>
    </source>
</evidence>
<feature type="binding site" evidence="11">
    <location>
        <position position="176"/>
    </location>
    <ligand>
        <name>thiamine diphosphate</name>
        <dbReference type="ChEBI" id="CHEBI:58937"/>
    </ligand>
</feature>
<comment type="pathway">
    <text evidence="1 11">Metabolic intermediate biosynthesis; 1-deoxy-D-xylulose 5-phosphate biosynthesis; 1-deoxy-D-xylulose 5-phosphate from D-glyceraldehyde 3-phosphate and pyruvate: step 1/1.</text>
</comment>
<comment type="cofactor">
    <cofactor evidence="11">
        <name>thiamine diphosphate</name>
        <dbReference type="ChEBI" id="CHEBI:58937"/>
    </cofactor>
    <text evidence="11">Binds 1 thiamine pyrophosphate per subunit.</text>
</comment>
<dbReference type="InterPro" id="IPR029061">
    <property type="entry name" value="THDP-binding"/>
</dbReference>
<evidence type="ECO:0000256" key="9">
    <source>
        <dbReference type="ARBA" id="ARBA00023229"/>
    </source>
</evidence>
<comment type="subunit">
    <text evidence="3 11">Homodimer.</text>
</comment>
<dbReference type="InterPro" id="IPR049557">
    <property type="entry name" value="Transketolase_CS"/>
</dbReference>
<evidence type="ECO:0000256" key="1">
    <source>
        <dbReference type="ARBA" id="ARBA00004980"/>
    </source>
</evidence>
<feature type="binding site" evidence="11">
    <location>
        <position position="364"/>
    </location>
    <ligand>
        <name>thiamine diphosphate</name>
        <dbReference type="ChEBI" id="CHEBI:58937"/>
    </ligand>
</feature>
<keyword evidence="14" id="KW-1185">Reference proteome</keyword>
<feature type="binding site" evidence="11">
    <location>
        <position position="145"/>
    </location>
    <ligand>
        <name>Mg(2+)</name>
        <dbReference type="ChEBI" id="CHEBI:18420"/>
    </ligand>
</feature>
<dbReference type="EMBL" id="JARGYT010000037">
    <property type="protein sequence ID" value="MDZ5762325.1"/>
    <property type="molecule type" value="Genomic_DNA"/>
</dbReference>
<dbReference type="PROSITE" id="PS00802">
    <property type="entry name" value="TRANSKETOLASE_2"/>
    <property type="match status" value="1"/>
</dbReference>
<feature type="binding site" evidence="11">
    <location>
        <begin position="114"/>
        <end position="116"/>
    </location>
    <ligand>
        <name>thiamine diphosphate</name>
        <dbReference type="ChEBI" id="CHEBI:58937"/>
    </ligand>
</feature>
<dbReference type="EC" id="2.2.1.7" evidence="11"/>
<keyword evidence="8 11" id="KW-0786">Thiamine pyrophosphate</keyword>
<feature type="binding site" evidence="11">
    <location>
        <position position="176"/>
    </location>
    <ligand>
        <name>Mg(2+)</name>
        <dbReference type="ChEBI" id="CHEBI:18420"/>
    </ligand>
</feature>
<dbReference type="SUPFAM" id="SSF52518">
    <property type="entry name" value="Thiamin diphosphate-binding fold (THDP-binding)"/>
    <property type="match status" value="2"/>
</dbReference>
<keyword evidence="5 11" id="KW-0479">Metal-binding</keyword>
<evidence type="ECO:0000259" key="12">
    <source>
        <dbReference type="SMART" id="SM00861"/>
    </source>
</evidence>
<dbReference type="PANTHER" id="PTHR43322:SF5">
    <property type="entry name" value="1-DEOXY-D-XYLULOSE-5-PHOSPHATE SYNTHASE, CHLOROPLASTIC"/>
    <property type="match status" value="1"/>
</dbReference>
<keyword evidence="7 11" id="KW-0784">Thiamine biosynthesis</keyword>
<accession>A0ABU5L8W0</accession>
<evidence type="ECO:0000256" key="7">
    <source>
        <dbReference type="ARBA" id="ARBA00022977"/>
    </source>
</evidence>
<dbReference type="CDD" id="cd07033">
    <property type="entry name" value="TPP_PYR_DXS_TK_like"/>
    <property type="match status" value="1"/>
</dbReference>
<dbReference type="Pfam" id="PF02780">
    <property type="entry name" value="Transketolase_C"/>
    <property type="match status" value="1"/>
</dbReference>
<evidence type="ECO:0000256" key="2">
    <source>
        <dbReference type="ARBA" id="ARBA00011081"/>
    </source>
</evidence>
<dbReference type="InterPro" id="IPR005477">
    <property type="entry name" value="Dxylulose-5-P_synthase"/>
</dbReference>
<evidence type="ECO:0000256" key="6">
    <source>
        <dbReference type="ARBA" id="ARBA00022842"/>
    </source>
</evidence>
<comment type="catalytic activity">
    <reaction evidence="11">
        <text>D-glyceraldehyde 3-phosphate + pyruvate + H(+) = 1-deoxy-D-xylulose 5-phosphate + CO2</text>
        <dbReference type="Rhea" id="RHEA:12605"/>
        <dbReference type="ChEBI" id="CHEBI:15361"/>
        <dbReference type="ChEBI" id="CHEBI:15378"/>
        <dbReference type="ChEBI" id="CHEBI:16526"/>
        <dbReference type="ChEBI" id="CHEBI:57792"/>
        <dbReference type="ChEBI" id="CHEBI:59776"/>
        <dbReference type="EC" id="2.2.1.7"/>
    </reaction>
</comment>
<comment type="function">
    <text evidence="11">Catalyzes the acyloin condensation reaction between C atoms 2 and 3 of pyruvate and glyceraldehyde 3-phosphate to yield 1-deoxy-D-xylulose-5-phosphate (DXP).</text>
</comment>
<reference evidence="13 14" key="1">
    <citation type="submission" date="2023-02" db="EMBL/GenBank/DDBJ databases">
        <title>Host association and intracellularity evolved multiple times independently in the Rickettsiales.</title>
        <authorList>
            <person name="Castelli M."/>
            <person name="Nardi T."/>
            <person name="Gammuto L."/>
            <person name="Bellinzona G."/>
            <person name="Sabaneyeva E."/>
            <person name="Potekhin A."/>
            <person name="Serra V."/>
            <person name="Petroni G."/>
            <person name="Sassera D."/>
        </authorList>
    </citation>
    <scope>NUCLEOTIDE SEQUENCE [LARGE SCALE GENOMIC DNA]</scope>
    <source>
        <strain evidence="13 14">BOD18</strain>
    </source>
</reference>
<evidence type="ECO:0000313" key="13">
    <source>
        <dbReference type="EMBL" id="MDZ5762325.1"/>
    </source>
</evidence>
<dbReference type="NCBIfam" id="NF003933">
    <property type="entry name" value="PRK05444.2-2"/>
    <property type="match status" value="1"/>
</dbReference>
<dbReference type="SMART" id="SM00861">
    <property type="entry name" value="Transket_pyr"/>
    <property type="match status" value="1"/>
</dbReference>
<dbReference type="SUPFAM" id="SSF52922">
    <property type="entry name" value="TK C-terminal domain-like"/>
    <property type="match status" value="1"/>
</dbReference>
<dbReference type="Pfam" id="PF13292">
    <property type="entry name" value="DXP_synthase_N"/>
    <property type="match status" value="1"/>
</dbReference>
<dbReference type="Proteomes" id="UP001293791">
    <property type="component" value="Unassembled WGS sequence"/>
</dbReference>
<dbReference type="PROSITE" id="PS00801">
    <property type="entry name" value="TRANSKETOLASE_1"/>
    <property type="match status" value="1"/>
</dbReference>